<reference evidence="2 3" key="1">
    <citation type="journal article" date="2024" name="Plant Biotechnol. J.">
        <title>Dendrobium thyrsiflorum genome and its molecular insights into genes involved in important horticultural traits.</title>
        <authorList>
            <person name="Chen B."/>
            <person name="Wang J.Y."/>
            <person name="Zheng P.J."/>
            <person name="Li K.L."/>
            <person name="Liang Y.M."/>
            <person name="Chen X.F."/>
            <person name="Zhang C."/>
            <person name="Zhao X."/>
            <person name="He X."/>
            <person name="Zhang G.Q."/>
            <person name="Liu Z.J."/>
            <person name="Xu Q."/>
        </authorList>
    </citation>
    <scope>NUCLEOTIDE SEQUENCE [LARGE SCALE GENOMIC DNA]</scope>
    <source>
        <strain evidence="2">GZMU011</strain>
    </source>
</reference>
<sequence length="157" mass="17878">MDIKMIEFTYLLYVFTWLLITIDLTFGETSHDLLSSKKTYIEFLMAETVAENEVFKVNFYHACPATTSRIKISTRKPTGNPRENPTAEQVNHAKSKGSQQFSPVCCAIGYIDDETIPTRLSIFEMYFHAKRKSGCCKSNKSVNPGFTDLRIYAINPV</sequence>
<gene>
    <name evidence="2" type="ORF">M5K25_025553</name>
</gene>
<feature type="region of interest" description="Disordered" evidence="1">
    <location>
        <begin position="72"/>
        <end position="93"/>
    </location>
</feature>
<dbReference type="EMBL" id="JANQDX010000018">
    <property type="protein sequence ID" value="KAL0907015.1"/>
    <property type="molecule type" value="Genomic_DNA"/>
</dbReference>
<comment type="caution">
    <text evidence="2">The sequence shown here is derived from an EMBL/GenBank/DDBJ whole genome shotgun (WGS) entry which is preliminary data.</text>
</comment>
<dbReference type="AlphaFoldDB" id="A0ABD0U4I2"/>
<protein>
    <submittedName>
        <fullName evidence="2">Uncharacterized protein</fullName>
    </submittedName>
</protein>
<proteinExistence type="predicted"/>
<name>A0ABD0U4I2_DENTH</name>
<evidence type="ECO:0000256" key="1">
    <source>
        <dbReference type="SAM" id="MobiDB-lite"/>
    </source>
</evidence>
<organism evidence="2 3">
    <name type="scientific">Dendrobium thyrsiflorum</name>
    <name type="common">Pinecone-like raceme dendrobium</name>
    <name type="synonym">Orchid</name>
    <dbReference type="NCBI Taxonomy" id="117978"/>
    <lineage>
        <taxon>Eukaryota</taxon>
        <taxon>Viridiplantae</taxon>
        <taxon>Streptophyta</taxon>
        <taxon>Embryophyta</taxon>
        <taxon>Tracheophyta</taxon>
        <taxon>Spermatophyta</taxon>
        <taxon>Magnoliopsida</taxon>
        <taxon>Liliopsida</taxon>
        <taxon>Asparagales</taxon>
        <taxon>Orchidaceae</taxon>
        <taxon>Epidendroideae</taxon>
        <taxon>Malaxideae</taxon>
        <taxon>Dendrobiinae</taxon>
        <taxon>Dendrobium</taxon>
    </lineage>
</organism>
<feature type="compositionally biased region" description="Polar residues" evidence="1">
    <location>
        <begin position="72"/>
        <end position="89"/>
    </location>
</feature>
<accession>A0ABD0U4I2</accession>
<keyword evidence="3" id="KW-1185">Reference proteome</keyword>
<evidence type="ECO:0000313" key="2">
    <source>
        <dbReference type="EMBL" id="KAL0907015.1"/>
    </source>
</evidence>
<evidence type="ECO:0000313" key="3">
    <source>
        <dbReference type="Proteomes" id="UP001552299"/>
    </source>
</evidence>
<dbReference type="Proteomes" id="UP001552299">
    <property type="component" value="Unassembled WGS sequence"/>
</dbReference>